<proteinExistence type="predicted"/>
<feature type="non-terminal residue" evidence="1">
    <location>
        <position position="28"/>
    </location>
</feature>
<sequence>MTDFNLEARAREGCGRADWLCKGDMCPD</sequence>
<organism evidence="1">
    <name type="scientific">marine sediment metagenome</name>
    <dbReference type="NCBI Taxonomy" id="412755"/>
    <lineage>
        <taxon>unclassified sequences</taxon>
        <taxon>metagenomes</taxon>
        <taxon>ecological metagenomes</taxon>
    </lineage>
</organism>
<reference evidence="1" key="1">
    <citation type="journal article" date="2015" name="Nature">
        <title>Complex archaea that bridge the gap between prokaryotes and eukaryotes.</title>
        <authorList>
            <person name="Spang A."/>
            <person name="Saw J.H."/>
            <person name="Jorgensen S.L."/>
            <person name="Zaremba-Niedzwiedzka K."/>
            <person name="Martijn J."/>
            <person name="Lind A.E."/>
            <person name="van Eijk R."/>
            <person name="Schleper C."/>
            <person name="Guy L."/>
            <person name="Ettema T.J."/>
        </authorList>
    </citation>
    <scope>NUCLEOTIDE SEQUENCE</scope>
</reference>
<dbReference type="EMBL" id="LAZR01015918">
    <property type="protein sequence ID" value="KKM06761.1"/>
    <property type="molecule type" value="Genomic_DNA"/>
</dbReference>
<name>A0A0F9JM16_9ZZZZ</name>
<comment type="caution">
    <text evidence="1">The sequence shown here is derived from an EMBL/GenBank/DDBJ whole genome shotgun (WGS) entry which is preliminary data.</text>
</comment>
<evidence type="ECO:0000313" key="1">
    <source>
        <dbReference type="EMBL" id="KKM06761.1"/>
    </source>
</evidence>
<accession>A0A0F9JM16</accession>
<dbReference type="AlphaFoldDB" id="A0A0F9JM16"/>
<protein>
    <submittedName>
        <fullName evidence="1">Uncharacterized protein</fullName>
    </submittedName>
</protein>
<gene>
    <name evidence="1" type="ORF">LCGC14_1740680</name>
</gene>